<dbReference type="Proteomes" id="UP001239994">
    <property type="component" value="Unassembled WGS sequence"/>
</dbReference>
<evidence type="ECO:0000313" key="4">
    <source>
        <dbReference type="EMBL" id="KAK1806051.1"/>
    </source>
</evidence>
<dbReference type="CDD" id="cd00169">
    <property type="entry name" value="Chemokine"/>
    <property type="match status" value="1"/>
</dbReference>
<organism evidence="4 5">
    <name type="scientific">Electrophorus voltai</name>
    <dbReference type="NCBI Taxonomy" id="2609070"/>
    <lineage>
        <taxon>Eukaryota</taxon>
        <taxon>Metazoa</taxon>
        <taxon>Chordata</taxon>
        <taxon>Craniata</taxon>
        <taxon>Vertebrata</taxon>
        <taxon>Euteleostomi</taxon>
        <taxon>Actinopterygii</taxon>
        <taxon>Neopterygii</taxon>
        <taxon>Teleostei</taxon>
        <taxon>Ostariophysi</taxon>
        <taxon>Gymnotiformes</taxon>
        <taxon>Gymnotoidei</taxon>
        <taxon>Gymnotidae</taxon>
        <taxon>Electrophorus</taxon>
    </lineage>
</organism>
<dbReference type="GO" id="GO:0006955">
    <property type="term" value="P:immune response"/>
    <property type="evidence" value="ECO:0007669"/>
    <property type="project" value="InterPro"/>
</dbReference>
<reference evidence="4" key="1">
    <citation type="submission" date="2023-03" db="EMBL/GenBank/DDBJ databases">
        <title>Electrophorus voltai genome.</title>
        <authorList>
            <person name="Bian C."/>
        </authorList>
    </citation>
    <scope>NUCLEOTIDE SEQUENCE</scope>
    <source>
        <strain evidence="4">CB-2022</strain>
        <tissue evidence="4">Muscle</tissue>
    </source>
</reference>
<dbReference type="EMBL" id="JAROKS010000002">
    <property type="protein sequence ID" value="KAK1806051.1"/>
    <property type="molecule type" value="Genomic_DNA"/>
</dbReference>
<keyword evidence="1" id="KW-0202">Cytokine</keyword>
<sequence>MKIHALFLILLLACLYPSLAQGTYENCCLSYVKKLKKSIQRRTISYRIQEMDGGCNISAIVFRLRKSRTFCGDPKQQWVKDLMKNIHHETVSY</sequence>
<evidence type="ECO:0000313" key="5">
    <source>
        <dbReference type="Proteomes" id="UP001239994"/>
    </source>
</evidence>
<proteinExistence type="predicted"/>
<feature type="signal peptide" evidence="2">
    <location>
        <begin position="1"/>
        <end position="20"/>
    </location>
</feature>
<evidence type="ECO:0000256" key="1">
    <source>
        <dbReference type="ARBA" id="ARBA00022514"/>
    </source>
</evidence>
<feature type="domain" description="Chemokine interleukin-8-like" evidence="3">
    <location>
        <begin position="24"/>
        <end position="86"/>
    </location>
</feature>
<dbReference type="GO" id="GO:0008009">
    <property type="term" value="F:chemokine activity"/>
    <property type="evidence" value="ECO:0007669"/>
    <property type="project" value="InterPro"/>
</dbReference>
<evidence type="ECO:0000259" key="3">
    <source>
        <dbReference type="SMART" id="SM00199"/>
    </source>
</evidence>
<dbReference type="SUPFAM" id="SSF54117">
    <property type="entry name" value="Interleukin 8-like chemokines"/>
    <property type="match status" value="1"/>
</dbReference>
<dbReference type="InterPro" id="IPR036048">
    <property type="entry name" value="Interleukin_8-like_sf"/>
</dbReference>
<evidence type="ECO:0000256" key="2">
    <source>
        <dbReference type="SAM" id="SignalP"/>
    </source>
</evidence>
<dbReference type="InterPro" id="IPR039809">
    <property type="entry name" value="Chemokine_b/g/d"/>
</dbReference>
<dbReference type="PANTHER" id="PTHR12015">
    <property type="entry name" value="SMALL INDUCIBLE CYTOKINE A"/>
    <property type="match status" value="1"/>
</dbReference>
<gene>
    <name evidence="4" type="ORF">P4O66_013086</name>
</gene>
<accession>A0AAD8ZWB5</accession>
<dbReference type="GO" id="GO:0005615">
    <property type="term" value="C:extracellular space"/>
    <property type="evidence" value="ECO:0007669"/>
    <property type="project" value="UniProtKB-KW"/>
</dbReference>
<name>A0AAD8ZWB5_9TELE</name>
<comment type="caution">
    <text evidence="4">The sequence shown here is derived from an EMBL/GenBank/DDBJ whole genome shotgun (WGS) entry which is preliminary data.</text>
</comment>
<dbReference type="AlphaFoldDB" id="A0AAD8ZWB5"/>
<keyword evidence="2" id="KW-0732">Signal</keyword>
<dbReference type="PANTHER" id="PTHR12015:SF186">
    <property type="entry name" value="C-C MOTIF CHEMOKINE 21-LIKE-RELATED"/>
    <property type="match status" value="1"/>
</dbReference>
<dbReference type="Pfam" id="PF00048">
    <property type="entry name" value="IL8"/>
    <property type="match status" value="1"/>
</dbReference>
<dbReference type="Gene3D" id="2.40.50.40">
    <property type="match status" value="1"/>
</dbReference>
<keyword evidence="5" id="KW-1185">Reference proteome</keyword>
<dbReference type="SMART" id="SM00199">
    <property type="entry name" value="SCY"/>
    <property type="match status" value="1"/>
</dbReference>
<feature type="chain" id="PRO_5042278633" description="Chemokine interleukin-8-like domain-containing protein" evidence="2">
    <location>
        <begin position="21"/>
        <end position="93"/>
    </location>
</feature>
<dbReference type="InterPro" id="IPR001811">
    <property type="entry name" value="Chemokine_IL8-like_dom"/>
</dbReference>
<protein>
    <recommendedName>
        <fullName evidence="3">Chemokine interleukin-8-like domain-containing protein</fullName>
    </recommendedName>
</protein>